<dbReference type="Proteomes" id="UP000308549">
    <property type="component" value="Unassembled WGS sequence"/>
</dbReference>
<feature type="non-terminal residue" evidence="2">
    <location>
        <position position="1"/>
    </location>
</feature>
<feature type="compositionally biased region" description="Basic and acidic residues" evidence="1">
    <location>
        <begin position="26"/>
        <end position="49"/>
    </location>
</feature>
<evidence type="ECO:0000313" key="2">
    <source>
        <dbReference type="EMBL" id="TKA21635.1"/>
    </source>
</evidence>
<gene>
    <name evidence="2" type="ORF">B0A50_08825</name>
</gene>
<evidence type="ECO:0000313" key="3">
    <source>
        <dbReference type="Proteomes" id="UP000308549"/>
    </source>
</evidence>
<sequence length="191" mass="22675">EAEASPTYTHPTEPQRHRGGQSGSSLRDRFSRAEGLRQDERYREDDRGRLRPAHQYQHPQLWLERRHRHRQRPPNTTAEEHSVRHQWHRQVRRAARAHGPFWFRQVNAPQRSCPQDCRSERVSEVGNLRQRLCCQPEDLPPHICLRRAGRRPRRLTHCARDVELCCSPLTPTYRQQVGAYPTHRSSSHCLR</sequence>
<evidence type="ECO:0000256" key="1">
    <source>
        <dbReference type="SAM" id="MobiDB-lite"/>
    </source>
</evidence>
<dbReference type="AlphaFoldDB" id="A0A4U0TJA1"/>
<accession>A0A4U0TJA1</accession>
<comment type="caution">
    <text evidence="2">The sequence shown here is derived from an EMBL/GenBank/DDBJ whole genome shotgun (WGS) entry which is preliminary data.</text>
</comment>
<feature type="non-terminal residue" evidence="2">
    <location>
        <position position="191"/>
    </location>
</feature>
<feature type="region of interest" description="Disordered" evidence="1">
    <location>
        <begin position="1"/>
        <end position="85"/>
    </location>
</feature>
<dbReference type="EMBL" id="NAJL01000126">
    <property type="protein sequence ID" value="TKA21635.1"/>
    <property type="molecule type" value="Genomic_DNA"/>
</dbReference>
<keyword evidence="3" id="KW-1185">Reference proteome</keyword>
<name>A0A4U0TJA1_9PEZI</name>
<organism evidence="2 3">
    <name type="scientific">Salinomyces thailandicus</name>
    <dbReference type="NCBI Taxonomy" id="706561"/>
    <lineage>
        <taxon>Eukaryota</taxon>
        <taxon>Fungi</taxon>
        <taxon>Dikarya</taxon>
        <taxon>Ascomycota</taxon>
        <taxon>Pezizomycotina</taxon>
        <taxon>Dothideomycetes</taxon>
        <taxon>Dothideomycetidae</taxon>
        <taxon>Mycosphaerellales</taxon>
        <taxon>Teratosphaeriaceae</taxon>
        <taxon>Salinomyces</taxon>
    </lineage>
</organism>
<protein>
    <submittedName>
        <fullName evidence="2">Uncharacterized protein</fullName>
    </submittedName>
</protein>
<reference evidence="2 3" key="1">
    <citation type="submission" date="2017-03" db="EMBL/GenBank/DDBJ databases">
        <title>Genomes of endolithic fungi from Antarctica.</title>
        <authorList>
            <person name="Coleine C."/>
            <person name="Masonjones S."/>
            <person name="Stajich J.E."/>
        </authorList>
    </citation>
    <scope>NUCLEOTIDE SEQUENCE [LARGE SCALE GENOMIC DNA]</scope>
    <source>
        <strain evidence="2 3">CCFEE 6315</strain>
    </source>
</reference>
<proteinExistence type="predicted"/>
<feature type="compositionally biased region" description="Polar residues" evidence="1">
    <location>
        <begin position="1"/>
        <end position="12"/>
    </location>
</feature>